<evidence type="ECO:0000256" key="6">
    <source>
        <dbReference type="ARBA" id="ARBA00048107"/>
    </source>
</evidence>
<feature type="domain" description="Tr-type G" evidence="8">
    <location>
        <begin position="8"/>
        <end position="254"/>
    </location>
</feature>
<dbReference type="SUPFAM" id="SSF50447">
    <property type="entry name" value="Translation proteins"/>
    <property type="match status" value="1"/>
</dbReference>
<evidence type="ECO:0000256" key="1">
    <source>
        <dbReference type="ARBA" id="ARBA00011986"/>
    </source>
</evidence>
<sequence>MTTHMNNQPIINIGMLGSVSDGKSTTVHSLTGIKTQRHSDEMKRNITIKPGYANMKIYQTEDDEYSTEETNKLVHHVSFIDCPGHYQLIVTMMSCIKLMDGIILVVSAAEDISKKPQLIQHIMAIKMSGIKNVIVLLNKLDLVKKTVAIERYKKLCEELNKYQIEPKAIIPVCMNHKIGVQNVLKNIMMYMGPNINRQNENPIFMISRSFDINRVNIKYDNINGGVIGGSLIGGNFKIGDEIEILPGIISKKPTGELYNKPHYTKIISLKSETTELESITSGGLIGIGTDIDPFYCKNDNMIGMIAGLKGTLPPVYYEITMIYNNIKFESEDSVYYKHKKMTIIVGTNNIDGEIDQFDDTHIKLKLNKPACISNDSIIVLCDRTSGNFQICSYGYLEPKEYTFETTNDDEQKPFVSQIAPNNDSDESDIDIDNI</sequence>
<evidence type="ECO:0000256" key="2">
    <source>
        <dbReference type="ARBA" id="ARBA00022540"/>
    </source>
</evidence>
<evidence type="ECO:0000256" key="5">
    <source>
        <dbReference type="ARBA" id="ARBA00023134"/>
    </source>
</evidence>
<dbReference type="Pfam" id="PF09173">
    <property type="entry name" value="eIF2_C"/>
    <property type="match status" value="1"/>
</dbReference>
<dbReference type="GO" id="GO:0003924">
    <property type="term" value="F:GTPase activity"/>
    <property type="evidence" value="ECO:0007669"/>
    <property type="project" value="InterPro"/>
</dbReference>
<dbReference type="GO" id="GO:0001731">
    <property type="term" value="P:formation of translation preinitiation complex"/>
    <property type="evidence" value="ECO:0007669"/>
    <property type="project" value="TreeGrafter"/>
</dbReference>
<comment type="catalytic activity">
    <reaction evidence="6">
        <text>GTP + H2O = GDP + phosphate + H(+)</text>
        <dbReference type="Rhea" id="RHEA:19669"/>
        <dbReference type="ChEBI" id="CHEBI:15377"/>
        <dbReference type="ChEBI" id="CHEBI:15378"/>
        <dbReference type="ChEBI" id="CHEBI:37565"/>
        <dbReference type="ChEBI" id="CHEBI:43474"/>
        <dbReference type="ChEBI" id="CHEBI:58189"/>
        <dbReference type="EC" id="3.6.5.3"/>
    </reaction>
</comment>
<keyword evidence="5" id="KW-0342">GTP-binding</keyword>
<accession>A0A6C0HVW4</accession>
<dbReference type="Gene3D" id="3.40.50.300">
    <property type="entry name" value="P-loop containing nucleotide triphosphate hydrolases"/>
    <property type="match status" value="1"/>
</dbReference>
<name>A0A6C0HVW4_9ZZZZ</name>
<feature type="compositionally biased region" description="Acidic residues" evidence="7">
    <location>
        <begin position="423"/>
        <end position="434"/>
    </location>
</feature>
<evidence type="ECO:0000256" key="3">
    <source>
        <dbReference type="ARBA" id="ARBA00022741"/>
    </source>
</evidence>
<organism evidence="9">
    <name type="scientific">viral metagenome</name>
    <dbReference type="NCBI Taxonomy" id="1070528"/>
    <lineage>
        <taxon>unclassified sequences</taxon>
        <taxon>metagenomes</taxon>
        <taxon>organismal metagenomes</taxon>
    </lineage>
</organism>
<dbReference type="InterPro" id="IPR000795">
    <property type="entry name" value="T_Tr_GTP-bd_dom"/>
</dbReference>
<evidence type="ECO:0000259" key="8">
    <source>
        <dbReference type="PROSITE" id="PS51722"/>
    </source>
</evidence>
<dbReference type="GO" id="GO:0005525">
    <property type="term" value="F:GTP binding"/>
    <property type="evidence" value="ECO:0007669"/>
    <property type="project" value="UniProtKB-KW"/>
</dbReference>
<dbReference type="InterPro" id="IPR009001">
    <property type="entry name" value="Transl_elong_EF1A/Init_IF2_C"/>
</dbReference>
<evidence type="ECO:0000256" key="7">
    <source>
        <dbReference type="SAM" id="MobiDB-lite"/>
    </source>
</evidence>
<dbReference type="GO" id="GO:0005829">
    <property type="term" value="C:cytosol"/>
    <property type="evidence" value="ECO:0007669"/>
    <property type="project" value="TreeGrafter"/>
</dbReference>
<feature type="region of interest" description="Disordered" evidence="7">
    <location>
        <begin position="406"/>
        <end position="434"/>
    </location>
</feature>
<dbReference type="InterPro" id="IPR050543">
    <property type="entry name" value="eIF2G"/>
</dbReference>
<dbReference type="CDD" id="cd03688">
    <property type="entry name" value="eIF2_gamma_II"/>
    <property type="match status" value="1"/>
</dbReference>
<dbReference type="AlphaFoldDB" id="A0A6C0HVW4"/>
<protein>
    <recommendedName>
        <fullName evidence="1">protein-synthesizing GTPase</fullName>
        <ecNumber evidence="1">3.6.5.3</ecNumber>
    </recommendedName>
</protein>
<dbReference type="EC" id="3.6.5.3" evidence="1"/>
<dbReference type="GO" id="GO:0003743">
    <property type="term" value="F:translation initiation factor activity"/>
    <property type="evidence" value="ECO:0007669"/>
    <property type="project" value="UniProtKB-KW"/>
</dbReference>
<proteinExistence type="predicted"/>
<reference evidence="9" key="1">
    <citation type="journal article" date="2020" name="Nature">
        <title>Giant virus diversity and host interactions through global metagenomics.</title>
        <authorList>
            <person name="Schulz F."/>
            <person name="Roux S."/>
            <person name="Paez-Espino D."/>
            <person name="Jungbluth S."/>
            <person name="Walsh D.A."/>
            <person name="Denef V.J."/>
            <person name="McMahon K.D."/>
            <person name="Konstantinidis K.T."/>
            <person name="Eloe-Fadrosh E.A."/>
            <person name="Kyrpides N.C."/>
            <person name="Woyke T."/>
        </authorList>
    </citation>
    <scope>NUCLEOTIDE SEQUENCE</scope>
    <source>
        <strain evidence="9">GVMAG-M-3300023184-177</strain>
    </source>
</reference>
<dbReference type="EMBL" id="MN740021">
    <property type="protein sequence ID" value="QHT84634.1"/>
    <property type="molecule type" value="Genomic_DNA"/>
</dbReference>
<dbReference type="PANTHER" id="PTHR42854:SF3">
    <property type="entry name" value="EUKARYOTIC TRANSLATION INITIATION FACTOR 2 SUBUNIT 3-RELATED"/>
    <property type="match status" value="1"/>
</dbReference>
<keyword evidence="4" id="KW-0648">Protein biosynthesis</keyword>
<dbReference type="PROSITE" id="PS51722">
    <property type="entry name" value="G_TR_2"/>
    <property type="match status" value="1"/>
</dbReference>
<dbReference type="SUPFAM" id="SSF50465">
    <property type="entry name" value="EF-Tu/eEF-1alpha/eIF2-gamma C-terminal domain"/>
    <property type="match status" value="1"/>
</dbReference>
<dbReference type="Pfam" id="PF00009">
    <property type="entry name" value="GTP_EFTU"/>
    <property type="match status" value="1"/>
</dbReference>
<evidence type="ECO:0000256" key="4">
    <source>
        <dbReference type="ARBA" id="ARBA00022917"/>
    </source>
</evidence>
<dbReference type="InterPro" id="IPR027417">
    <property type="entry name" value="P-loop_NTPase"/>
</dbReference>
<dbReference type="PRINTS" id="PR00315">
    <property type="entry name" value="ELONGATNFCT"/>
</dbReference>
<keyword evidence="3" id="KW-0547">Nucleotide-binding</keyword>
<dbReference type="SUPFAM" id="SSF52540">
    <property type="entry name" value="P-loop containing nucleoside triphosphate hydrolases"/>
    <property type="match status" value="1"/>
</dbReference>
<dbReference type="Gene3D" id="2.40.30.10">
    <property type="entry name" value="Translation factors"/>
    <property type="match status" value="1"/>
</dbReference>
<dbReference type="InterPro" id="IPR009000">
    <property type="entry name" value="Transl_B-barrel_sf"/>
</dbReference>
<dbReference type="InterPro" id="IPR044127">
    <property type="entry name" value="eIF2g_dom_2"/>
</dbReference>
<evidence type="ECO:0000313" key="9">
    <source>
        <dbReference type="EMBL" id="QHT84634.1"/>
    </source>
</evidence>
<dbReference type="PANTHER" id="PTHR42854">
    <property type="entry name" value="EUKARYOTIC TRANSLATION INITIATION FACTOR 2 SUBUNIT 3 FAMILY MEMBER"/>
    <property type="match status" value="1"/>
</dbReference>
<keyword evidence="2" id="KW-0396">Initiation factor</keyword>
<dbReference type="GO" id="GO:0000049">
    <property type="term" value="F:tRNA binding"/>
    <property type="evidence" value="ECO:0007669"/>
    <property type="project" value="InterPro"/>
</dbReference>
<dbReference type="InterPro" id="IPR015256">
    <property type="entry name" value="eIF2g_C"/>
</dbReference>
<dbReference type="NCBIfam" id="NF003077">
    <property type="entry name" value="PRK04000.1"/>
    <property type="match status" value="1"/>
</dbReference>